<feature type="domain" description="Putative restriction endonuclease" evidence="1">
    <location>
        <begin position="11"/>
        <end position="187"/>
    </location>
</feature>
<organism evidence="2">
    <name type="scientific">Planktothricoides raciborskii GIHE-MW2</name>
    <dbReference type="NCBI Taxonomy" id="2792601"/>
    <lineage>
        <taxon>Bacteria</taxon>
        <taxon>Bacillati</taxon>
        <taxon>Cyanobacteriota</taxon>
        <taxon>Cyanophyceae</taxon>
        <taxon>Oscillatoriophycideae</taxon>
        <taxon>Oscillatoriales</taxon>
        <taxon>Oscillatoriaceae</taxon>
        <taxon>Planktothricoides</taxon>
    </lineage>
</organism>
<dbReference type="RefSeq" id="WP_054466456.1">
    <property type="nucleotide sequence ID" value="NZ_CP159837.1"/>
</dbReference>
<keyword evidence="2" id="KW-0255">Endonuclease</keyword>
<dbReference type="AlphaFoldDB" id="A0AAU8JHP2"/>
<dbReference type="InterPro" id="IPR012296">
    <property type="entry name" value="Nuclease_put_TT1808"/>
</dbReference>
<dbReference type="Pfam" id="PF05685">
    <property type="entry name" value="Uma2"/>
    <property type="match status" value="1"/>
</dbReference>
<dbReference type="EMBL" id="CP159837">
    <property type="protein sequence ID" value="XCM38251.1"/>
    <property type="molecule type" value="Genomic_DNA"/>
</dbReference>
<dbReference type="PANTHER" id="PTHR35400:SF1">
    <property type="entry name" value="SLR1083 PROTEIN"/>
    <property type="match status" value="1"/>
</dbReference>
<dbReference type="InterPro" id="IPR008538">
    <property type="entry name" value="Uma2"/>
</dbReference>
<accession>A0AAU8JHP2</accession>
<keyword evidence="2" id="KW-0378">Hydrolase</keyword>
<proteinExistence type="predicted"/>
<evidence type="ECO:0000313" key="2">
    <source>
        <dbReference type="EMBL" id="XCM38251.1"/>
    </source>
</evidence>
<protein>
    <submittedName>
        <fullName evidence="2">Uma2 family endonuclease</fullName>
    </submittedName>
</protein>
<keyword evidence="2" id="KW-0540">Nuclease</keyword>
<sequence length="192" mass="21777">MVLSTVKWSVEDYHLMIKTGLLDDRPVELLAGEIVEMSPEGEIHAFFSSEAGNYLTRVLGDKPDGIADAYRAFVRHAKPITLPNGSEPEPDITIVQPLGREYLTHHPYPENIFWVIEYANSSLEKDATVKYHIYAEAGIPEYWLVNLQTGELIIYRQPREREYGFKMTLKDGEISPLAFPDVTIPVEKIISA</sequence>
<dbReference type="CDD" id="cd06260">
    <property type="entry name" value="DUF820-like"/>
    <property type="match status" value="1"/>
</dbReference>
<dbReference type="InterPro" id="IPR011335">
    <property type="entry name" value="Restrct_endonuc-II-like"/>
</dbReference>
<gene>
    <name evidence="2" type="ORF">ABWT76_001084</name>
</gene>
<dbReference type="GO" id="GO:0004519">
    <property type="term" value="F:endonuclease activity"/>
    <property type="evidence" value="ECO:0007669"/>
    <property type="project" value="UniProtKB-KW"/>
</dbReference>
<dbReference type="SUPFAM" id="SSF52980">
    <property type="entry name" value="Restriction endonuclease-like"/>
    <property type="match status" value="1"/>
</dbReference>
<reference evidence="2" key="1">
    <citation type="submission" date="2024-07" db="EMBL/GenBank/DDBJ databases">
        <authorList>
            <person name="Kim Y.J."/>
            <person name="Jeong J.Y."/>
        </authorList>
    </citation>
    <scope>NUCLEOTIDE SEQUENCE</scope>
    <source>
        <strain evidence="2">GIHE-MW2</strain>
    </source>
</reference>
<evidence type="ECO:0000259" key="1">
    <source>
        <dbReference type="Pfam" id="PF05685"/>
    </source>
</evidence>
<dbReference type="Gene3D" id="3.90.1570.10">
    <property type="entry name" value="tt1808, chain A"/>
    <property type="match status" value="1"/>
</dbReference>
<dbReference type="PANTHER" id="PTHR35400">
    <property type="entry name" value="SLR1083 PROTEIN"/>
    <property type="match status" value="1"/>
</dbReference>
<name>A0AAU8JHP2_9CYAN</name>